<proteinExistence type="predicted"/>
<accession>A0A1G8EKQ6</accession>
<organism evidence="2 3">
    <name type="scientific">Sinosporangium album</name>
    <dbReference type="NCBI Taxonomy" id="504805"/>
    <lineage>
        <taxon>Bacteria</taxon>
        <taxon>Bacillati</taxon>
        <taxon>Actinomycetota</taxon>
        <taxon>Actinomycetes</taxon>
        <taxon>Streptosporangiales</taxon>
        <taxon>Streptosporangiaceae</taxon>
        <taxon>Sinosporangium</taxon>
    </lineage>
</organism>
<dbReference type="Pfam" id="PF01381">
    <property type="entry name" value="HTH_3"/>
    <property type="match status" value="1"/>
</dbReference>
<dbReference type="AlphaFoldDB" id="A0A1G8EKQ6"/>
<gene>
    <name evidence="2" type="ORF">SAMN05421505_120143</name>
</gene>
<dbReference type="Proteomes" id="UP000198923">
    <property type="component" value="Unassembled WGS sequence"/>
</dbReference>
<dbReference type="PROSITE" id="PS50943">
    <property type="entry name" value="HTH_CROC1"/>
    <property type="match status" value="1"/>
</dbReference>
<dbReference type="EMBL" id="FNCN01000020">
    <property type="protein sequence ID" value="SDH70488.1"/>
    <property type="molecule type" value="Genomic_DNA"/>
</dbReference>
<dbReference type="CDD" id="cd00093">
    <property type="entry name" value="HTH_XRE"/>
    <property type="match status" value="1"/>
</dbReference>
<name>A0A1G8EKQ6_9ACTN</name>
<reference evidence="2 3" key="1">
    <citation type="submission" date="2016-10" db="EMBL/GenBank/DDBJ databases">
        <authorList>
            <person name="de Groot N.N."/>
        </authorList>
    </citation>
    <scope>NUCLEOTIDE SEQUENCE [LARGE SCALE GENOMIC DNA]</scope>
    <source>
        <strain evidence="2 3">CPCC 201354</strain>
    </source>
</reference>
<protein>
    <submittedName>
        <fullName evidence="2">Helix-turn-helix</fullName>
    </submittedName>
</protein>
<evidence type="ECO:0000259" key="1">
    <source>
        <dbReference type="PROSITE" id="PS50943"/>
    </source>
</evidence>
<dbReference type="InterPro" id="IPR010982">
    <property type="entry name" value="Lambda_DNA-bd_dom_sf"/>
</dbReference>
<dbReference type="InterPro" id="IPR001387">
    <property type="entry name" value="Cro/C1-type_HTH"/>
</dbReference>
<evidence type="ECO:0000313" key="2">
    <source>
        <dbReference type="EMBL" id="SDH70488.1"/>
    </source>
</evidence>
<evidence type="ECO:0000313" key="3">
    <source>
        <dbReference type="Proteomes" id="UP000198923"/>
    </source>
</evidence>
<sequence length="157" mass="17027">MGCSKMGWCAVGTFAERLDEALKEKRLTNRAAARALGKLGVATTYGYVGQLRRGDKTNPTLEQLRAFAELTGKSLDWLAGGDFPLPVEDAAAGEEARRIRAGLAELGVRNIAERMTGLSDFSMTAIASMVEAMRVAERLDDAEADAVNRAWFDREDG</sequence>
<dbReference type="Gene3D" id="1.10.260.40">
    <property type="entry name" value="lambda repressor-like DNA-binding domains"/>
    <property type="match status" value="1"/>
</dbReference>
<keyword evidence="3" id="KW-1185">Reference proteome</keyword>
<dbReference type="STRING" id="504805.SAMN05421505_120143"/>
<dbReference type="GO" id="GO:0003677">
    <property type="term" value="F:DNA binding"/>
    <property type="evidence" value="ECO:0007669"/>
    <property type="project" value="InterPro"/>
</dbReference>
<dbReference type="OrthoDB" id="2679623at2"/>
<feature type="domain" description="HTH cro/C1-type" evidence="1">
    <location>
        <begin position="18"/>
        <end position="78"/>
    </location>
</feature>
<dbReference type="SUPFAM" id="SSF47413">
    <property type="entry name" value="lambda repressor-like DNA-binding domains"/>
    <property type="match status" value="1"/>
</dbReference>